<dbReference type="GO" id="GO:0071161">
    <property type="term" value="F:cyanophycin synthetase activity (L-arginine-adding)"/>
    <property type="evidence" value="ECO:0007669"/>
    <property type="project" value="UniProtKB-EC"/>
</dbReference>
<evidence type="ECO:0000256" key="4">
    <source>
        <dbReference type="ARBA" id="ARBA00012968"/>
    </source>
</evidence>
<evidence type="ECO:0000256" key="6">
    <source>
        <dbReference type="ARBA" id="ARBA00022036"/>
    </source>
</evidence>
<dbReference type="InterPro" id="IPR013815">
    <property type="entry name" value="ATP_grasp_subdomain_1"/>
</dbReference>
<sequence>MKIQSSNVYVGPNVYAHFPVIRHIVDIGILEKYPSVRLGNEFIQGLLTHLPSLDQHGCSYGEPGGFIRRLKEDDGTWIAHIWEHVTLELQCIAGTEVTFGKTRGTGQVAEYNMVFQYKQRDVGLEAAMLARNLLISLMPATIQVELQTKIEDDFDFQQELADFIRFAQRKEFGPSTQSLVDAAQERDIPWLRLNEYSLVQFGHGKYQKRIQATITSETKHIAVEISCDKEDTHNLLNDLGLPVPQQRMVYSDTQAVRMAKRIGYPVVLKPLNANHGRGVSIDLTTEEQVITAFAFAREHGTSRAVLVESFLTGLDHRMLVINGELVAVAKRVPGHVIGDGVNNISKLIDIINEDPRRGVGHEKVLTQLELDTQAERLLEEADFTQGTVLAKGEIFYLRSTANLSTGGTAIDMTDVVHPDNKTMAERAVKAVGLDIGGVDFLTADITQSYKDIGGGIVEVNAAPGFRMHVAPSEGKPRDVAGKVIDMLFPPALPKRIPIAGITGTNGKTTTSRMLAHILKSAGHVVGMTSTDGVYVDGQLSVKGDMTGPVSSQIVLRDPSVDIAVLETARGGIARSGLGYNECDVAACINVQEDHLGLRGIDTLDQLAEIKRIVVEVAKDSVVLNADDLQCLKMAEHTKAKHLCYVTMNTGHSLVREHIRAGGRAVVLEKGINGDMITIFDNGTHIPLLWTHLIPATLEGKALHNVQNAMFAAALAYCLDKPLEAIQQGLRTFTTTFYQAPGRMNVFDEHHFRVILDYAHNADGVRCMSELASKLEVKGKRITVLAGPGDRRDEDIVNIAKAAAGHFDIYICKADDNRRGRELNEVPELLVASLKAEGINESQIYCISDEVEAINKGLELANTDDLLMVFGDAITRCWKQIINFNSGHEPAIEAEKTAVQTVVSMLESSEPDTFVLESGMKIVTDERGVRVVSEHDEDSD</sequence>
<dbReference type="Proteomes" id="UP000243053">
    <property type="component" value="Unassembled WGS sequence"/>
</dbReference>
<evidence type="ECO:0000313" key="15">
    <source>
        <dbReference type="EMBL" id="OUR82344.1"/>
    </source>
</evidence>
<dbReference type="PANTHER" id="PTHR23135">
    <property type="entry name" value="MUR LIGASE FAMILY MEMBER"/>
    <property type="match status" value="1"/>
</dbReference>
<dbReference type="GO" id="GO:0071160">
    <property type="term" value="F:cyanophycin synthetase activity (L-aspartate-adding)"/>
    <property type="evidence" value="ECO:0007669"/>
    <property type="project" value="UniProtKB-EC"/>
</dbReference>
<dbReference type="InterPro" id="IPR044019">
    <property type="entry name" value="Cyanophycin_syn_N"/>
</dbReference>
<comment type="function">
    <text evidence="1">Catalyzes the ATP-dependent polymerization of arginine and aspartate to multi-L-arginyl-poly-L-aspartic acid (cyanophycin; a water-insoluble reserve polymer).</text>
</comment>
<keyword evidence="8 13" id="KW-0547">Nucleotide-binding</keyword>
<organism evidence="15 16">
    <name type="scientific">Colwellia psychrerythraea</name>
    <name type="common">Vibrio psychroerythus</name>
    <dbReference type="NCBI Taxonomy" id="28229"/>
    <lineage>
        <taxon>Bacteria</taxon>
        <taxon>Pseudomonadati</taxon>
        <taxon>Pseudomonadota</taxon>
        <taxon>Gammaproteobacteria</taxon>
        <taxon>Alteromonadales</taxon>
        <taxon>Colwelliaceae</taxon>
        <taxon>Colwellia</taxon>
    </lineage>
</organism>
<dbReference type="PANTHER" id="PTHR23135:SF18">
    <property type="entry name" value="CYANOPHYCIN SYNTHETASE"/>
    <property type="match status" value="1"/>
</dbReference>
<dbReference type="EC" id="6.3.2.29" evidence="5"/>
<dbReference type="InterPro" id="IPR036615">
    <property type="entry name" value="Mur_ligase_C_dom_sf"/>
</dbReference>
<dbReference type="Pfam" id="PF02875">
    <property type="entry name" value="Mur_ligase_C"/>
    <property type="match status" value="1"/>
</dbReference>
<dbReference type="SUPFAM" id="SSF53623">
    <property type="entry name" value="MurD-like peptide ligases, catalytic domain"/>
    <property type="match status" value="1"/>
</dbReference>
<evidence type="ECO:0000256" key="9">
    <source>
        <dbReference type="ARBA" id="ARBA00022840"/>
    </source>
</evidence>
<dbReference type="EMBL" id="MAAF01000040">
    <property type="protein sequence ID" value="OUR82344.1"/>
    <property type="molecule type" value="Genomic_DNA"/>
</dbReference>
<evidence type="ECO:0000256" key="2">
    <source>
        <dbReference type="ARBA" id="ARBA00009060"/>
    </source>
</evidence>
<accession>A0A1Y5EMN9</accession>
<dbReference type="Pfam" id="PF18921">
    <property type="entry name" value="Cyanophycin_syn"/>
    <property type="match status" value="1"/>
</dbReference>
<dbReference type="GO" id="GO:0005524">
    <property type="term" value="F:ATP binding"/>
    <property type="evidence" value="ECO:0007669"/>
    <property type="project" value="UniProtKB-UniRule"/>
</dbReference>
<evidence type="ECO:0000256" key="5">
    <source>
        <dbReference type="ARBA" id="ARBA00013005"/>
    </source>
</evidence>
<dbReference type="NCBIfam" id="NF010623">
    <property type="entry name" value="PRK14016.1"/>
    <property type="match status" value="1"/>
</dbReference>
<evidence type="ECO:0000256" key="7">
    <source>
        <dbReference type="ARBA" id="ARBA00022598"/>
    </source>
</evidence>
<reference evidence="16" key="1">
    <citation type="journal article" date="2017" name="Proc. Natl. Acad. Sci. U.S.A.">
        <title>Simulation of Deepwater Horizon oil plume reveals substrate specialization within a complex community of hydrocarbon degraders.</title>
        <authorList>
            <person name="Hu P."/>
            <person name="Dubinsky E.A."/>
            <person name="Probst A.J."/>
            <person name="Wang J."/>
            <person name="Sieber C.M.K."/>
            <person name="Tom L.M."/>
            <person name="Gardinali P."/>
            <person name="Banfield J.F."/>
            <person name="Atlas R.M."/>
            <person name="Andersen G.L."/>
        </authorList>
    </citation>
    <scope>NUCLEOTIDE SEQUENCE [LARGE SCALE GENOMIC DNA]</scope>
</reference>
<evidence type="ECO:0000256" key="10">
    <source>
        <dbReference type="ARBA" id="ARBA00031353"/>
    </source>
</evidence>
<evidence type="ECO:0000256" key="12">
    <source>
        <dbReference type="ARBA" id="ARBA00048425"/>
    </source>
</evidence>
<dbReference type="AlphaFoldDB" id="A0A1Y5EMN9"/>
<comment type="caution">
    <text evidence="15">The sequence shown here is derived from an EMBL/GenBank/DDBJ whole genome shotgun (WGS) entry which is preliminary data.</text>
</comment>
<evidence type="ECO:0000256" key="8">
    <source>
        <dbReference type="ARBA" id="ARBA00022741"/>
    </source>
</evidence>
<dbReference type="Gene3D" id="3.30.470.20">
    <property type="entry name" value="ATP-grasp fold, B domain"/>
    <property type="match status" value="1"/>
</dbReference>
<keyword evidence="9 13" id="KW-0067">ATP-binding</keyword>
<dbReference type="InterPro" id="IPR004101">
    <property type="entry name" value="Mur_ligase_C"/>
</dbReference>
<dbReference type="InterPro" id="IPR011761">
    <property type="entry name" value="ATP-grasp"/>
</dbReference>
<dbReference type="SUPFAM" id="SSF53244">
    <property type="entry name" value="MurD-like peptide ligases, peptide-binding domain"/>
    <property type="match status" value="1"/>
</dbReference>
<feature type="domain" description="ATP-grasp" evidence="14">
    <location>
        <begin position="233"/>
        <end position="488"/>
    </location>
</feature>
<comment type="catalytic activity">
    <reaction evidence="12">
        <text>[L-4-(L-arginin-2-N-yl)aspartate](n) + L-aspartate + ATP = [L-4-(L-arginin-2-N-yl)aspartate](n)-L-aspartate + ADP + phosphate + H(+)</text>
        <dbReference type="Rhea" id="RHEA:13277"/>
        <dbReference type="Rhea" id="RHEA-COMP:13728"/>
        <dbReference type="Rhea" id="RHEA-COMP:13733"/>
        <dbReference type="ChEBI" id="CHEBI:15378"/>
        <dbReference type="ChEBI" id="CHEBI:29991"/>
        <dbReference type="ChEBI" id="CHEBI:30616"/>
        <dbReference type="ChEBI" id="CHEBI:43474"/>
        <dbReference type="ChEBI" id="CHEBI:137986"/>
        <dbReference type="ChEBI" id="CHEBI:137990"/>
        <dbReference type="ChEBI" id="CHEBI:456216"/>
        <dbReference type="EC" id="6.3.2.29"/>
    </reaction>
</comment>
<dbReference type="PROSITE" id="PS50975">
    <property type="entry name" value="ATP_GRASP"/>
    <property type="match status" value="1"/>
</dbReference>
<comment type="catalytic activity">
    <reaction evidence="11">
        <text>[L-4-(L-arginin-2-N-yl)aspartate](n)-L-aspartate + L-arginine + ATP = [L-4-(L-arginin-2-N-yl)aspartate](n+1) + ADP + phosphate + H(+)</text>
        <dbReference type="Rhea" id="RHEA:23888"/>
        <dbReference type="Rhea" id="RHEA-COMP:13732"/>
        <dbReference type="Rhea" id="RHEA-COMP:13733"/>
        <dbReference type="ChEBI" id="CHEBI:15378"/>
        <dbReference type="ChEBI" id="CHEBI:30616"/>
        <dbReference type="ChEBI" id="CHEBI:32682"/>
        <dbReference type="ChEBI" id="CHEBI:43474"/>
        <dbReference type="ChEBI" id="CHEBI:137986"/>
        <dbReference type="ChEBI" id="CHEBI:137990"/>
        <dbReference type="ChEBI" id="CHEBI:456216"/>
        <dbReference type="EC" id="6.3.2.30"/>
    </reaction>
</comment>
<dbReference type="InterPro" id="IPR011810">
    <property type="entry name" value="Cya_phycin_syn"/>
</dbReference>
<dbReference type="NCBIfam" id="TIGR02068">
    <property type="entry name" value="cya_phycin_syn"/>
    <property type="match status" value="1"/>
</dbReference>
<dbReference type="GO" id="GO:0046872">
    <property type="term" value="F:metal ion binding"/>
    <property type="evidence" value="ECO:0007669"/>
    <property type="project" value="InterPro"/>
</dbReference>
<dbReference type="InterPro" id="IPR036565">
    <property type="entry name" value="Mur-like_cat_sf"/>
</dbReference>
<dbReference type="Gene3D" id="3.90.190.20">
    <property type="entry name" value="Mur ligase, C-terminal domain"/>
    <property type="match status" value="1"/>
</dbReference>
<comment type="similarity">
    <text evidence="2">In the C-terminal section; belongs to the MurCDEF family.</text>
</comment>
<dbReference type="Gene3D" id="3.40.1190.10">
    <property type="entry name" value="Mur-like, catalytic domain"/>
    <property type="match status" value="1"/>
</dbReference>
<dbReference type="Pfam" id="PF13549">
    <property type="entry name" value="ATP-grasp_5"/>
    <property type="match status" value="1"/>
</dbReference>
<evidence type="ECO:0000256" key="3">
    <source>
        <dbReference type="ARBA" id="ARBA00011738"/>
    </source>
</evidence>
<name>A0A1Y5EMN9_COLPS</name>
<evidence type="ECO:0000259" key="14">
    <source>
        <dbReference type="PROSITE" id="PS50975"/>
    </source>
</evidence>
<evidence type="ECO:0000313" key="16">
    <source>
        <dbReference type="Proteomes" id="UP000243053"/>
    </source>
</evidence>
<protein>
    <recommendedName>
        <fullName evidence="6">Cyanophycin synthetase</fullName>
        <ecNumber evidence="5">6.3.2.29</ecNumber>
        <ecNumber evidence="4">6.3.2.30</ecNumber>
    </recommendedName>
    <alternativeName>
        <fullName evidence="10">Cyanophycin synthase</fullName>
    </alternativeName>
</protein>
<dbReference type="SUPFAM" id="SSF56059">
    <property type="entry name" value="Glutathione synthetase ATP-binding domain-like"/>
    <property type="match status" value="1"/>
</dbReference>
<evidence type="ECO:0000256" key="13">
    <source>
        <dbReference type="PROSITE-ProRule" id="PRU00409"/>
    </source>
</evidence>
<proteinExistence type="inferred from homology"/>
<dbReference type="InterPro" id="IPR013221">
    <property type="entry name" value="Mur_ligase_cen"/>
</dbReference>
<keyword evidence="7" id="KW-0436">Ligase</keyword>
<dbReference type="Gene3D" id="3.30.1490.20">
    <property type="entry name" value="ATP-grasp fold, A domain"/>
    <property type="match status" value="1"/>
</dbReference>
<dbReference type="Pfam" id="PF08245">
    <property type="entry name" value="Mur_ligase_M"/>
    <property type="match status" value="1"/>
</dbReference>
<gene>
    <name evidence="15" type="ORF">A9Q75_06425</name>
</gene>
<evidence type="ECO:0000256" key="11">
    <source>
        <dbReference type="ARBA" id="ARBA00048094"/>
    </source>
</evidence>
<dbReference type="EC" id="6.3.2.30" evidence="4"/>
<comment type="subunit">
    <text evidence="3">Homodimer.</text>
</comment>
<evidence type="ECO:0000256" key="1">
    <source>
        <dbReference type="ARBA" id="ARBA00003184"/>
    </source>
</evidence>